<gene>
    <name evidence="3" type="ORF">ATO9_11505</name>
</gene>
<dbReference type="Proteomes" id="UP000030004">
    <property type="component" value="Unassembled WGS sequence"/>
</dbReference>
<dbReference type="InterPro" id="IPR029058">
    <property type="entry name" value="AB_hydrolase_fold"/>
</dbReference>
<dbReference type="STRING" id="1461694.ATO9_11505"/>
<evidence type="ECO:0000259" key="2">
    <source>
        <dbReference type="Pfam" id="PF12697"/>
    </source>
</evidence>
<keyword evidence="1" id="KW-1133">Transmembrane helix</keyword>
<sequence length="334" mass="36781">MPNPTTVVLIGLLVLVGLVILGLIAFVWNFKRRAERLAPPRGAFTRISTGRLHYLDCGSGPAIVLIHTLDGNLGHFDLGVIDELAKNFRVIAVDRPGSGYSDRPTHAGANIRTQGRQMIELIEKLEIDNPLIVGHGIGGSIALALAVERPDLICGLALLSPVSLPIDPDDEVDAFSDYQIGTNASRWIQAWTTAVPHRIRHPGNIEDRVFGPDIMPPEFLIKGGAILSLRPNAFFNASRDYMALFEDLPGLSRDYKRLAVPVRILFGSEDRLLNPDHHGTTLVTRYPQMALKMVEGGHMLPLTHPEDCVAFIRDSAAALKDRRFISRASPEVYR</sequence>
<dbReference type="Pfam" id="PF12697">
    <property type="entry name" value="Abhydrolase_6"/>
    <property type="match status" value="1"/>
</dbReference>
<organism evidence="3 4">
    <name type="scientific">Pseudooceanicola atlanticus</name>
    <dbReference type="NCBI Taxonomy" id="1461694"/>
    <lineage>
        <taxon>Bacteria</taxon>
        <taxon>Pseudomonadati</taxon>
        <taxon>Pseudomonadota</taxon>
        <taxon>Alphaproteobacteria</taxon>
        <taxon>Rhodobacterales</taxon>
        <taxon>Paracoccaceae</taxon>
        <taxon>Pseudooceanicola</taxon>
    </lineage>
</organism>
<feature type="transmembrane region" description="Helical" evidence="1">
    <location>
        <begin position="6"/>
        <end position="28"/>
    </location>
</feature>
<dbReference type="Gene3D" id="3.40.50.1820">
    <property type="entry name" value="alpha/beta hydrolase"/>
    <property type="match status" value="1"/>
</dbReference>
<keyword evidence="1" id="KW-0472">Membrane</keyword>
<dbReference type="EMBL" id="AQQX01000004">
    <property type="protein sequence ID" value="KGM48269.1"/>
    <property type="molecule type" value="Genomic_DNA"/>
</dbReference>
<evidence type="ECO:0000313" key="3">
    <source>
        <dbReference type="EMBL" id="KGM48269.1"/>
    </source>
</evidence>
<dbReference type="InterPro" id="IPR000639">
    <property type="entry name" value="Epox_hydrolase-like"/>
</dbReference>
<dbReference type="SUPFAM" id="SSF53474">
    <property type="entry name" value="alpha/beta-Hydrolases"/>
    <property type="match status" value="1"/>
</dbReference>
<dbReference type="InterPro" id="IPR000073">
    <property type="entry name" value="AB_hydrolase_1"/>
</dbReference>
<dbReference type="AlphaFoldDB" id="A0A0A0ECX9"/>
<dbReference type="PANTHER" id="PTHR46438:SF11">
    <property type="entry name" value="LIPASE-RELATED"/>
    <property type="match status" value="1"/>
</dbReference>
<dbReference type="PANTHER" id="PTHR46438">
    <property type="entry name" value="ALPHA/BETA-HYDROLASES SUPERFAMILY PROTEIN"/>
    <property type="match status" value="1"/>
</dbReference>
<name>A0A0A0ECX9_9RHOB</name>
<keyword evidence="4" id="KW-1185">Reference proteome</keyword>
<proteinExistence type="predicted"/>
<accession>A0A0A0ECX9</accession>
<dbReference type="PRINTS" id="PR00412">
    <property type="entry name" value="EPOXHYDRLASE"/>
</dbReference>
<keyword evidence="3" id="KW-0378">Hydrolase</keyword>
<protein>
    <submittedName>
        <fullName evidence="3">Alpha/beta hydrolase</fullName>
    </submittedName>
</protein>
<dbReference type="OrthoDB" id="9815441at2"/>
<comment type="caution">
    <text evidence="3">The sequence shown here is derived from an EMBL/GenBank/DDBJ whole genome shotgun (WGS) entry which is preliminary data.</text>
</comment>
<dbReference type="PRINTS" id="PR00111">
    <property type="entry name" value="ABHYDROLASE"/>
</dbReference>
<keyword evidence="1" id="KW-0812">Transmembrane</keyword>
<dbReference type="GO" id="GO:0016787">
    <property type="term" value="F:hydrolase activity"/>
    <property type="evidence" value="ECO:0007669"/>
    <property type="project" value="UniProtKB-KW"/>
</dbReference>
<reference evidence="3 4" key="1">
    <citation type="journal article" date="2015" name="Antonie Van Leeuwenhoek">
        <title>Pseudooceanicola atlanticus gen. nov. sp. nov., isolated from surface seawater of the Atlantic Ocean and reclassification of Oceanicola batsensis, Oceanicola marinus, Oceanicola nitratireducens, Oceanicola nanhaiensis, Oceanicola antarcticus and Oceanicola flagellatus, as Pseudooceanicola batsensis comb. nov., Pseudooceanicola marinus comb. nov., Pseudooceanicola nitratireducens comb. nov., Pseudooceanicola nanhaiensis comb. nov., Pseudooceanicola antarcticus comb. nov., and Pseudooceanicola flagellatus comb. nov.</title>
        <authorList>
            <person name="Lai Q."/>
            <person name="Li G."/>
            <person name="Liu X."/>
            <person name="Du Y."/>
            <person name="Sun F."/>
            <person name="Shao Z."/>
        </authorList>
    </citation>
    <scope>NUCLEOTIDE SEQUENCE [LARGE SCALE GENOMIC DNA]</scope>
    <source>
        <strain evidence="3 4">22II-s11g</strain>
    </source>
</reference>
<dbReference type="eggNOG" id="COG2267">
    <property type="taxonomic scope" value="Bacteria"/>
</dbReference>
<dbReference type="RefSeq" id="WP_043748859.1">
    <property type="nucleotide sequence ID" value="NZ_AQQX01000004.1"/>
</dbReference>
<evidence type="ECO:0000313" key="4">
    <source>
        <dbReference type="Proteomes" id="UP000030004"/>
    </source>
</evidence>
<evidence type="ECO:0000256" key="1">
    <source>
        <dbReference type="SAM" id="Phobius"/>
    </source>
</evidence>
<feature type="domain" description="AB hydrolase-1" evidence="2">
    <location>
        <begin position="63"/>
        <end position="310"/>
    </location>
</feature>